<reference evidence="3" key="1">
    <citation type="submission" date="2017-05" db="EMBL/GenBank/DDBJ databases">
        <title>Whole genome sequence of fish pathogenic bacteria, Photobacterium damselae subsp. piscicida, strain 91-197, isolated from hybrid striped bass (Morone sp.) in USA.</title>
        <authorList>
            <person name="Teru Y."/>
            <person name="Hikima J."/>
            <person name="Kono T."/>
            <person name="Sakai M."/>
            <person name="Takano T."/>
            <person name="Hawke J.P."/>
            <person name="Takeyama H."/>
            <person name="Aoki T."/>
        </authorList>
    </citation>
    <scope>NUCLEOTIDE SEQUENCE [LARGE SCALE GENOMIC DNA]</scope>
    <source>
        <strain evidence="3">91-197</strain>
    </source>
</reference>
<evidence type="ECO:0000259" key="1">
    <source>
        <dbReference type="Pfam" id="PF00005"/>
    </source>
</evidence>
<gene>
    <name evidence="2" type="ORF">PDPUS_2_01218</name>
</gene>
<dbReference type="InterPro" id="IPR027417">
    <property type="entry name" value="P-loop_NTPase"/>
</dbReference>
<evidence type="ECO:0000313" key="3">
    <source>
        <dbReference type="Proteomes" id="UP000218676"/>
    </source>
</evidence>
<feature type="domain" description="ABC transporter" evidence="1">
    <location>
        <begin position="1"/>
        <end position="66"/>
    </location>
</feature>
<dbReference type="PANTHER" id="PTHR43869:SF1">
    <property type="entry name" value="GLYCINE BETAINE_PROLINE BETAINE TRANSPORT SYSTEM ATP-BINDING PROTEIN PROV"/>
    <property type="match status" value="1"/>
</dbReference>
<evidence type="ECO:0000313" key="2">
    <source>
        <dbReference type="EMBL" id="BAX55803.1"/>
    </source>
</evidence>
<dbReference type="InterPro" id="IPR003439">
    <property type="entry name" value="ABC_transporter-like_ATP-bd"/>
</dbReference>
<name>A0AAD1FQB6_PHODP</name>
<dbReference type="Gene3D" id="3.40.50.300">
    <property type="entry name" value="P-loop containing nucleotide triphosphate hydrolases"/>
    <property type="match status" value="1"/>
</dbReference>
<protein>
    <submittedName>
        <fullName evidence="2">Glycine betaine/L-proline transport ATP-binding protein ProV</fullName>
    </submittedName>
</protein>
<dbReference type="PANTHER" id="PTHR43869">
    <property type="entry name" value="GLYCINE BETAINE/PROLINE BETAINE TRANSPORT SYSTEM ATP-BINDING PROTEIN PROV"/>
    <property type="match status" value="1"/>
</dbReference>
<dbReference type="Proteomes" id="UP000218676">
    <property type="component" value="Chromosome 2"/>
</dbReference>
<dbReference type="GO" id="GO:0005524">
    <property type="term" value="F:ATP binding"/>
    <property type="evidence" value="ECO:0007669"/>
    <property type="project" value="UniProtKB-KW"/>
</dbReference>
<dbReference type="SUPFAM" id="SSF52540">
    <property type="entry name" value="P-loop containing nucleoside triphosphate hydrolases"/>
    <property type="match status" value="1"/>
</dbReference>
<sequence>MGLSGSGKSTLIRHFNRLIEPTEGVIEVDGIDVLSLKEKDLQHFRRHKMSMVFQRFGLMPHKTVLEG</sequence>
<dbReference type="InterPro" id="IPR051921">
    <property type="entry name" value="ABC_osmolyte_uptake_ATP-bind"/>
</dbReference>
<organism evidence="2 3">
    <name type="scientific">Photobacterium damsela subsp. piscicida</name>
    <name type="common">Pasteurella piscicida</name>
    <dbReference type="NCBI Taxonomy" id="38294"/>
    <lineage>
        <taxon>Bacteria</taxon>
        <taxon>Pseudomonadati</taxon>
        <taxon>Pseudomonadota</taxon>
        <taxon>Gammaproteobacteria</taxon>
        <taxon>Vibrionales</taxon>
        <taxon>Vibrionaceae</taxon>
        <taxon>Photobacterium</taxon>
    </lineage>
</organism>
<keyword evidence="2" id="KW-0547">Nucleotide-binding</keyword>
<dbReference type="EMBL" id="AP018046">
    <property type="protein sequence ID" value="BAX55803.1"/>
    <property type="molecule type" value="Genomic_DNA"/>
</dbReference>
<dbReference type="AlphaFoldDB" id="A0AAD1FQB6"/>
<accession>A0AAD1FQB6</accession>
<proteinExistence type="predicted"/>
<dbReference type="Pfam" id="PF00005">
    <property type="entry name" value="ABC_tran"/>
    <property type="match status" value="1"/>
</dbReference>
<keyword evidence="2" id="KW-0067">ATP-binding</keyword>
<dbReference type="GO" id="GO:0016887">
    <property type="term" value="F:ATP hydrolysis activity"/>
    <property type="evidence" value="ECO:0007669"/>
    <property type="project" value="InterPro"/>
</dbReference>